<evidence type="ECO:0000313" key="1">
    <source>
        <dbReference type="EMBL" id="OPH61785.1"/>
    </source>
</evidence>
<organism evidence="1 2">
    <name type="scientific">Paenibacillus ferrarius</name>
    <dbReference type="NCBI Taxonomy" id="1469647"/>
    <lineage>
        <taxon>Bacteria</taxon>
        <taxon>Bacillati</taxon>
        <taxon>Bacillota</taxon>
        <taxon>Bacilli</taxon>
        <taxon>Bacillales</taxon>
        <taxon>Paenibacillaceae</taxon>
        <taxon>Paenibacillus</taxon>
    </lineage>
</organism>
<sequence length="73" mass="8561">MNNSIRRRFINDKDDLTFIFLTRGTGYKVTVFNNHQDIETTLDSISKEAEVYYIKQLQSMIIEKLKQSSQITA</sequence>
<dbReference type="Proteomes" id="UP000190626">
    <property type="component" value="Unassembled WGS sequence"/>
</dbReference>
<gene>
    <name evidence="1" type="ORF">BC351_00665</name>
</gene>
<keyword evidence="2" id="KW-1185">Reference proteome</keyword>
<dbReference type="RefSeq" id="WP_079408784.1">
    <property type="nucleotide sequence ID" value="NZ_MBTG01000001.1"/>
</dbReference>
<comment type="caution">
    <text evidence="1">The sequence shown here is derived from an EMBL/GenBank/DDBJ whole genome shotgun (WGS) entry which is preliminary data.</text>
</comment>
<dbReference type="STRING" id="1469647.BC351_00665"/>
<accession>A0A1V4HT91</accession>
<dbReference type="AlphaFoldDB" id="A0A1V4HT91"/>
<reference evidence="2" key="1">
    <citation type="submission" date="2016-07" db="EMBL/GenBank/DDBJ databases">
        <authorList>
            <person name="Florea S."/>
            <person name="Webb J.S."/>
            <person name="Jaromczyk J."/>
            <person name="Schardl C.L."/>
        </authorList>
    </citation>
    <scope>NUCLEOTIDE SEQUENCE [LARGE SCALE GENOMIC DNA]</scope>
    <source>
        <strain evidence="2">CY1</strain>
    </source>
</reference>
<proteinExistence type="predicted"/>
<name>A0A1V4HT91_9BACL</name>
<evidence type="ECO:0000313" key="2">
    <source>
        <dbReference type="Proteomes" id="UP000190626"/>
    </source>
</evidence>
<dbReference type="EMBL" id="MBTG01000001">
    <property type="protein sequence ID" value="OPH61785.1"/>
    <property type="molecule type" value="Genomic_DNA"/>
</dbReference>
<protein>
    <submittedName>
        <fullName evidence="1">Uncharacterized protein</fullName>
    </submittedName>
</protein>